<gene>
    <name evidence="2" type="ORF">ACFFIT_06955</name>
</gene>
<reference evidence="2 3" key="1">
    <citation type="submission" date="2024-09" db="EMBL/GenBank/DDBJ databases">
        <authorList>
            <person name="Sun Q."/>
            <person name="Mori K."/>
        </authorList>
    </citation>
    <scope>NUCLEOTIDE SEQUENCE [LARGE SCALE GENOMIC DNA]</scope>
    <source>
        <strain evidence="2 3">CCM 8545</strain>
    </source>
</reference>
<feature type="domain" description="Haemin-degrading HemS/ChuX" evidence="1">
    <location>
        <begin position="30"/>
        <end position="163"/>
    </location>
</feature>
<dbReference type="InterPro" id="IPR007845">
    <property type="entry name" value="HemS/ChuX_dom"/>
</dbReference>
<protein>
    <submittedName>
        <fullName evidence="2">Hemin-degrading factor</fullName>
    </submittedName>
</protein>
<name>A0ABV6CA30_9GAMM</name>
<dbReference type="Pfam" id="PF05171">
    <property type="entry name" value="HemS"/>
    <property type="match status" value="2"/>
</dbReference>
<comment type="caution">
    <text evidence="2">The sequence shown here is derived from an EMBL/GenBank/DDBJ whole genome shotgun (WGS) entry which is preliminary data.</text>
</comment>
<evidence type="ECO:0000259" key="1">
    <source>
        <dbReference type="Pfam" id="PF05171"/>
    </source>
</evidence>
<dbReference type="InterPro" id="IPR053733">
    <property type="entry name" value="Heme_Transport_Util_sf"/>
</dbReference>
<dbReference type="Gene3D" id="3.40.1570.10">
    <property type="entry name" value="HemS/ChuS/ChuX like domains"/>
    <property type="match status" value="2"/>
</dbReference>
<accession>A0ABV6CA30</accession>
<proteinExistence type="predicted"/>
<evidence type="ECO:0000313" key="3">
    <source>
        <dbReference type="Proteomes" id="UP001589758"/>
    </source>
</evidence>
<dbReference type="EMBL" id="JBHLXE010000076">
    <property type="protein sequence ID" value="MFC0179825.1"/>
    <property type="molecule type" value="Genomic_DNA"/>
</dbReference>
<dbReference type="Proteomes" id="UP001589758">
    <property type="component" value="Unassembled WGS sequence"/>
</dbReference>
<evidence type="ECO:0000313" key="2">
    <source>
        <dbReference type="EMBL" id="MFC0179825.1"/>
    </source>
</evidence>
<sequence>MQNSHSYETYLTLKAQNPGKYAVDIANLMGISEAELAHIRIGFETTRLDIDAKTLLKHLTPVGKLKAITRNPYAVSEQIGTYDNLNLNGHAGLVLTPRDIDLRIFFSQWQHFFAFNETYETKSLEKKVRKSIQIFNAQGQAIHKIYAIDETDIQAYDKLIEEFRIDELTPLEISPKITAQNNEQTQIPDAAQFEQKWRDLNDVHDFYGLLKEYALSRQQAFKLVSDDLAYQISPSALNDFLLSIQKMQNEIMFFVSNPGCVQIFTGKLEKVVMMKGWLNIFNREFTLHIDIDFVKEAWITRKPTKDGIVTSLELFAEDGTQILQMYGQRTEGTPEQIIWRNQLQTLPVITQSVEA</sequence>
<dbReference type="SUPFAM" id="SSF144064">
    <property type="entry name" value="Heme iron utilization protein-like"/>
    <property type="match status" value="1"/>
</dbReference>
<organism evidence="2 3">
    <name type="scientific">Thorsellia kenyensis</name>
    <dbReference type="NCBI Taxonomy" id="1549888"/>
    <lineage>
        <taxon>Bacteria</taxon>
        <taxon>Pseudomonadati</taxon>
        <taxon>Pseudomonadota</taxon>
        <taxon>Gammaproteobacteria</taxon>
        <taxon>Enterobacterales</taxon>
        <taxon>Thorselliaceae</taxon>
        <taxon>Thorsellia</taxon>
    </lineage>
</organism>
<dbReference type="CDD" id="cd16830">
    <property type="entry name" value="HemS-like_N"/>
    <property type="match status" value="1"/>
</dbReference>
<dbReference type="CDD" id="cd16831">
    <property type="entry name" value="HemS-like_C"/>
    <property type="match status" value="1"/>
</dbReference>
<keyword evidence="3" id="KW-1185">Reference proteome</keyword>
<dbReference type="RefSeq" id="WP_385876930.1">
    <property type="nucleotide sequence ID" value="NZ_JBHLXE010000076.1"/>
</dbReference>
<feature type="domain" description="Haemin-degrading HemS/ChuX" evidence="1">
    <location>
        <begin position="215"/>
        <end position="346"/>
    </location>
</feature>